<dbReference type="Gene3D" id="1.20.1220.20">
    <property type="entry name" value="Uncharcterised protein PF01724"/>
    <property type="match status" value="1"/>
</dbReference>
<dbReference type="Pfam" id="PF01724">
    <property type="entry name" value="DUF29"/>
    <property type="match status" value="1"/>
</dbReference>
<name>A0AAW9DKA4_ACIAO</name>
<dbReference type="EMBL" id="JAWXYB010000002">
    <property type="protein sequence ID" value="MDX5929365.1"/>
    <property type="molecule type" value="Genomic_DNA"/>
</dbReference>
<gene>
    <name evidence="1" type="ORF">SIL87_01115</name>
</gene>
<accession>A0AAW9DKA4</accession>
<comment type="caution">
    <text evidence="1">The sequence shown here is derived from an EMBL/GenBank/DDBJ whole genome shotgun (WGS) entry which is preliminary data.</text>
</comment>
<keyword evidence="2" id="KW-1185">Reference proteome</keyword>
<reference evidence="1 2" key="1">
    <citation type="submission" date="2023-11" db="EMBL/GenBank/DDBJ databases">
        <title>MicrobeMod: A computational toolkit for identifying prokaryotic methylation and restriction-modification with nanopore sequencing.</title>
        <authorList>
            <person name="Crits-Christoph A."/>
            <person name="Kang S.C."/>
            <person name="Lee H."/>
            <person name="Ostrov N."/>
        </authorList>
    </citation>
    <scope>NUCLEOTIDE SEQUENCE [LARGE SCALE GENOMIC DNA]</scope>
    <source>
        <strain evidence="1 2">DSMZ 700</strain>
    </source>
</reference>
<organism evidence="1 2">
    <name type="scientific">Acidiphilium acidophilum</name>
    <name type="common">Thiobacillus acidophilus</name>
    <dbReference type="NCBI Taxonomy" id="76588"/>
    <lineage>
        <taxon>Bacteria</taxon>
        <taxon>Pseudomonadati</taxon>
        <taxon>Pseudomonadota</taxon>
        <taxon>Alphaproteobacteria</taxon>
        <taxon>Acetobacterales</taxon>
        <taxon>Acidocellaceae</taxon>
        <taxon>Acidiphilium</taxon>
    </lineage>
</organism>
<proteinExistence type="predicted"/>
<dbReference type="RefSeq" id="WP_319612448.1">
    <property type="nucleotide sequence ID" value="NZ_JAWXYB010000002.1"/>
</dbReference>
<dbReference type="Proteomes" id="UP001279553">
    <property type="component" value="Unassembled WGS sequence"/>
</dbReference>
<evidence type="ECO:0000313" key="1">
    <source>
        <dbReference type="EMBL" id="MDX5929365.1"/>
    </source>
</evidence>
<protein>
    <submittedName>
        <fullName evidence="1">DUF29 domain-containing protein</fullName>
    </submittedName>
</protein>
<sequence length="115" mass="13124">MQGTRDRARHSLPICRTEGRTQGLWEARSRLSVGFRPLPQTTPTSIVIQRHKISEHLTESPSLRSRLVEAISRAYHLARSEAAMETGLADQTFRPVCPWSFEQMMTEDFWPGEAS</sequence>
<dbReference type="AlphaFoldDB" id="A0AAW9DKA4"/>
<evidence type="ECO:0000313" key="2">
    <source>
        <dbReference type="Proteomes" id="UP001279553"/>
    </source>
</evidence>